<dbReference type="Proteomes" id="UP000016930">
    <property type="component" value="Unassembled WGS sequence"/>
</dbReference>
<reference evidence="3 4" key="1">
    <citation type="journal article" date="2012" name="Proc. Natl. Acad. Sci. U.S.A.">
        <title>Comparative genomics of Ceriporiopsis subvermispora and Phanerochaete chrysosporium provide insight into selective ligninolysis.</title>
        <authorList>
            <person name="Fernandez-Fueyo E."/>
            <person name="Ruiz-Duenas F.J."/>
            <person name="Ferreira P."/>
            <person name="Floudas D."/>
            <person name="Hibbett D.S."/>
            <person name="Canessa P."/>
            <person name="Larrondo L.F."/>
            <person name="James T.Y."/>
            <person name="Seelenfreund D."/>
            <person name="Lobos S."/>
            <person name="Polanco R."/>
            <person name="Tello M."/>
            <person name="Honda Y."/>
            <person name="Watanabe T."/>
            <person name="Watanabe T."/>
            <person name="Ryu J.S."/>
            <person name="Kubicek C.P."/>
            <person name="Schmoll M."/>
            <person name="Gaskell J."/>
            <person name="Hammel K.E."/>
            <person name="St John F.J."/>
            <person name="Vanden Wymelenberg A."/>
            <person name="Sabat G."/>
            <person name="Splinter BonDurant S."/>
            <person name="Syed K."/>
            <person name="Yadav J.S."/>
            <person name="Doddapaneni H."/>
            <person name="Subramanian V."/>
            <person name="Lavin J.L."/>
            <person name="Oguiza J.A."/>
            <person name="Perez G."/>
            <person name="Pisabarro A.G."/>
            <person name="Ramirez L."/>
            <person name="Santoyo F."/>
            <person name="Master E."/>
            <person name="Coutinho P.M."/>
            <person name="Henrissat B."/>
            <person name="Lombard V."/>
            <person name="Magnuson J.K."/>
            <person name="Kuees U."/>
            <person name="Hori C."/>
            <person name="Igarashi K."/>
            <person name="Samejima M."/>
            <person name="Held B.W."/>
            <person name="Barry K.W."/>
            <person name="LaButti K.M."/>
            <person name="Lapidus A."/>
            <person name="Lindquist E.A."/>
            <person name="Lucas S.M."/>
            <person name="Riley R."/>
            <person name="Salamov A.A."/>
            <person name="Hoffmeister D."/>
            <person name="Schwenk D."/>
            <person name="Hadar Y."/>
            <person name="Yarden O."/>
            <person name="de Vries R.P."/>
            <person name="Wiebenga A."/>
            <person name="Stenlid J."/>
            <person name="Eastwood D."/>
            <person name="Grigoriev I.V."/>
            <person name="Berka R.M."/>
            <person name="Blanchette R.A."/>
            <person name="Kersten P."/>
            <person name="Martinez A.T."/>
            <person name="Vicuna R."/>
            <person name="Cullen D."/>
        </authorList>
    </citation>
    <scope>NUCLEOTIDE SEQUENCE [LARGE SCALE GENOMIC DNA]</scope>
    <source>
        <strain evidence="3 4">B</strain>
    </source>
</reference>
<dbReference type="OrthoDB" id="5577209at2759"/>
<dbReference type="InterPro" id="IPR003892">
    <property type="entry name" value="CUE"/>
</dbReference>
<evidence type="ECO:0000259" key="2">
    <source>
        <dbReference type="PROSITE" id="PS51140"/>
    </source>
</evidence>
<feature type="domain" description="CUE" evidence="2">
    <location>
        <begin position="397"/>
        <end position="444"/>
    </location>
</feature>
<protein>
    <recommendedName>
        <fullName evidence="2">CUE domain-containing protein</fullName>
    </recommendedName>
</protein>
<evidence type="ECO:0000256" key="1">
    <source>
        <dbReference type="SAM" id="MobiDB-lite"/>
    </source>
</evidence>
<dbReference type="CDD" id="cd14364">
    <property type="entry name" value="CUE_ASCC2"/>
    <property type="match status" value="1"/>
</dbReference>
<feature type="compositionally biased region" description="Basic and acidic residues" evidence="1">
    <location>
        <begin position="717"/>
        <end position="727"/>
    </location>
</feature>
<sequence>MSIAPLPPYPSTRARSALSPSQLVTLYQNIASSLSQILTLPPAQRDKTSCRAFLSSYLKDTAHQILQSLIWNEPEEHSRLFSDLSTAERTIRRRVFLLAGKLVETLDLQIILDLCVTYASTNVTRLRSLLSSAVSQTGSQLVSETSSDAVPAFTTLLSSQSQGLYGLRKTSYIMLCFIRASPPDLRRPFARDKSFMVALAQAYGPALTGLAQSYGGFRMSSGDPADTMDQWERIFLETKVALIDSFHLLVRTLLEDVSAVPSAGVALASQAEPAFEVIFALLDTSGQTQGSTTTPFVDRPLLADYQHAYDFSRTLAEILHRTDDARADVLESALRSLDTSPGAGSSDGPGALRLLIRSSGIAPGIDYAGRGPSRAAANWKEKSKAVEVVRSAEDNLALDSAVSQVLDIFPDYSPTYLQALLSSPNYSYKGDAERVIAALLEGTAPSVEDVEAAAVSQSVASADVGRSPAPAESRDEFQFTKQRRNIFDKEEIDVTQVRVGKKNVEEAIVLRDRKYIEEMKADILRRAEEIAAFEDEEEEGAEGAVDRGKNLAYEDELDDADAIKVRDGAESELEGVDTDDDEAEEGETGAEPMQPETILELAYIRDPALFERDGQTRRSKHRADLKAQTGWSDEQIEGWKIMLERNPRKDAILAKHEFTGNNSGPSLQGGSSQDAPRGGGRGRGRGRGGGGHRGGRGGRGGGGGGGGGEASGSGGSTRDRAWKDKNKASRGNHNRKRGHDKKMARAGGPS</sequence>
<dbReference type="PANTHER" id="PTHR21494">
    <property type="entry name" value="ACTIVATING SIGNAL COINTEGRATOR 1 COMPLEX SUBUNIT 2 ASC-1 COMPLEX SUBUNIT P100"/>
    <property type="match status" value="1"/>
</dbReference>
<organism evidence="3 4">
    <name type="scientific">Ceriporiopsis subvermispora (strain B)</name>
    <name type="common">White-rot fungus</name>
    <name type="synonym">Gelatoporia subvermispora</name>
    <dbReference type="NCBI Taxonomy" id="914234"/>
    <lineage>
        <taxon>Eukaryota</taxon>
        <taxon>Fungi</taxon>
        <taxon>Dikarya</taxon>
        <taxon>Basidiomycota</taxon>
        <taxon>Agaricomycotina</taxon>
        <taxon>Agaricomycetes</taxon>
        <taxon>Polyporales</taxon>
        <taxon>Gelatoporiaceae</taxon>
        <taxon>Gelatoporia</taxon>
    </lineage>
</organism>
<dbReference type="Gene3D" id="1.10.8.10">
    <property type="entry name" value="DNA helicase RuvA subunit, C-terminal domain"/>
    <property type="match status" value="1"/>
</dbReference>
<evidence type="ECO:0000313" key="4">
    <source>
        <dbReference type="Proteomes" id="UP000016930"/>
    </source>
</evidence>
<dbReference type="SUPFAM" id="SSF46934">
    <property type="entry name" value="UBA-like"/>
    <property type="match status" value="1"/>
</dbReference>
<name>M2R9K7_CERS8</name>
<feature type="compositionally biased region" description="Acidic residues" evidence="1">
    <location>
        <begin position="570"/>
        <end position="588"/>
    </location>
</feature>
<evidence type="ECO:0000313" key="3">
    <source>
        <dbReference type="EMBL" id="EMD35421.1"/>
    </source>
</evidence>
<feature type="region of interest" description="Disordered" evidence="1">
    <location>
        <begin position="652"/>
        <end position="750"/>
    </location>
</feature>
<dbReference type="GO" id="GO:0043130">
    <property type="term" value="F:ubiquitin binding"/>
    <property type="evidence" value="ECO:0007669"/>
    <property type="project" value="InterPro"/>
</dbReference>
<dbReference type="PANTHER" id="PTHR21494:SF0">
    <property type="entry name" value="ACTIVATING SIGNAL COINTEGRATOR 1 COMPLEX SUBUNIT 2"/>
    <property type="match status" value="1"/>
</dbReference>
<dbReference type="AlphaFoldDB" id="M2R9K7"/>
<feature type="compositionally biased region" description="Gly residues" evidence="1">
    <location>
        <begin position="687"/>
        <end position="715"/>
    </location>
</feature>
<feature type="compositionally biased region" description="Polar residues" evidence="1">
    <location>
        <begin position="659"/>
        <end position="674"/>
    </location>
</feature>
<dbReference type="InterPro" id="IPR052586">
    <property type="entry name" value="ASCC2"/>
</dbReference>
<proteinExistence type="predicted"/>
<dbReference type="EMBL" id="KB445800">
    <property type="protein sequence ID" value="EMD35421.1"/>
    <property type="molecule type" value="Genomic_DNA"/>
</dbReference>
<feature type="region of interest" description="Disordered" evidence="1">
    <location>
        <begin position="560"/>
        <end position="593"/>
    </location>
</feature>
<keyword evidence="4" id="KW-1185">Reference proteome</keyword>
<dbReference type="PROSITE" id="PS51140">
    <property type="entry name" value="CUE"/>
    <property type="match status" value="1"/>
</dbReference>
<dbReference type="InterPro" id="IPR041800">
    <property type="entry name" value="ASCC2_CUE"/>
</dbReference>
<dbReference type="HOGENOM" id="CLU_021373_0_0_1"/>
<dbReference type="InterPro" id="IPR009060">
    <property type="entry name" value="UBA-like_sf"/>
</dbReference>
<feature type="compositionally biased region" description="Basic residues" evidence="1">
    <location>
        <begin position="728"/>
        <end position="744"/>
    </location>
</feature>
<gene>
    <name evidence="3" type="ORF">CERSUDRAFT_124738</name>
</gene>
<accession>M2R9K7</accession>